<organism evidence="1 2">
    <name type="scientific">Mycolicibacterium chlorophenolicum</name>
    <dbReference type="NCBI Taxonomy" id="37916"/>
    <lineage>
        <taxon>Bacteria</taxon>
        <taxon>Bacillati</taxon>
        <taxon>Actinomycetota</taxon>
        <taxon>Actinomycetes</taxon>
        <taxon>Mycobacteriales</taxon>
        <taxon>Mycobacteriaceae</taxon>
        <taxon>Mycolicibacterium</taxon>
    </lineage>
</organism>
<dbReference type="EMBL" id="JYNL01000069">
    <property type="protein sequence ID" value="KMO67647.1"/>
    <property type="molecule type" value="Genomic_DNA"/>
</dbReference>
<dbReference type="STRING" id="37916.MCHLDSM_06899"/>
<comment type="caution">
    <text evidence="1">The sequence shown here is derived from an EMBL/GenBank/DDBJ whole genome shotgun (WGS) entry which is preliminary data.</text>
</comment>
<accession>A0A0J6VDA9</accession>
<dbReference type="PATRIC" id="fig|37916.4.peg.6915"/>
<protein>
    <submittedName>
        <fullName evidence="1">Uncharacterized protein</fullName>
    </submittedName>
</protein>
<evidence type="ECO:0000313" key="2">
    <source>
        <dbReference type="Proteomes" id="UP000036513"/>
    </source>
</evidence>
<dbReference type="RefSeq" id="WP_048473812.1">
    <property type="nucleotide sequence ID" value="NZ_JYNL01000069.1"/>
</dbReference>
<gene>
    <name evidence="1" type="ORF">MCHLDSM_06899</name>
</gene>
<dbReference type="AlphaFoldDB" id="A0A0J6VDA9"/>
<reference evidence="1 2" key="1">
    <citation type="journal article" date="2015" name="Genome Biol. Evol.">
        <title>Characterization of Three Mycobacterium spp. with Potential Use in Bioremediation by Genome Sequencing and Comparative Genomics.</title>
        <authorList>
            <person name="Das S."/>
            <person name="Pettersson B.M."/>
            <person name="Behra P.R."/>
            <person name="Ramesh M."/>
            <person name="Dasgupta S."/>
            <person name="Bhattacharya A."/>
            <person name="Kirsebom L.A."/>
        </authorList>
    </citation>
    <scope>NUCLEOTIDE SEQUENCE [LARGE SCALE GENOMIC DNA]</scope>
    <source>
        <strain evidence="1 2">DSM 43826</strain>
    </source>
</reference>
<proteinExistence type="predicted"/>
<sequence length="213" mass="23521">MRDSGAVADVVATPELLEQMLRRKPPCWPWAAFASVLFQHWAALEARKVSQVLGGPAGPPTGRLDTGAEVAAFVAHRVRAVDEIVREADAFLRSPTFLAVFGAPEDDGTADGPGIVRVGRRVSGYYERLLELAEDCRRQAVTDHDAPLLADCIRFVNQPLQDFGGLINDVLERLEHQQKRVVSGRRPLTYTPLSLQVTTDDVLVWSILDRLID</sequence>
<dbReference type="Proteomes" id="UP000036513">
    <property type="component" value="Unassembled WGS sequence"/>
</dbReference>
<evidence type="ECO:0000313" key="1">
    <source>
        <dbReference type="EMBL" id="KMO67647.1"/>
    </source>
</evidence>
<keyword evidence="2" id="KW-1185">Reference proteome</keyword>
<name>A0A0J6VDA9_9MYCO</name>